<accession>A0A1Q9BTH9</accession>
<name>A0A1Q9BTH9_SYMMI</name>
<dbReference type="OrthoDB" id="409402at2759"/>
<dbReference type="AlphaFoldDB" id="A0A1Q9BTH9"/>
<keyword evidence="2" id="KW-1185">Reference proteome</keyword>
<proteinExistence type="predicted"/>
<reference evidence="1 2" key="1">
    <citation type="submission" date="2016-02" db="EMBL/GenBank/DDBJ databases">
        <title>Genome analysis of coral dinoflagellate symbionts highlights evolutionary adaptations to a symbiotic lifestyle.</title>
        <authorList>
            <person name="Aranda M."/>
            <person name="Li Y."/>
            <person name="Liew Y.J."/>
            <person name="Baumgarten S."/>
            <person name="Simakov O."/>
            <person name="Wilson M."/>
            <person name="Piel J."/>
            <person name="Ashoor H."/>
            <person name="Bougouffa S."/>
            <person name="Bajic V.B."/>
            <person name="Ryu T."/>
            <person name="Ravasi T."/>
            <person name="Bayer T."/>
            <person name="Micklem G."/>
            <person name="Kim H."/>
            <person name="Bhak J."/>
            <person name="Lajeunesse T.C."/>
            <person name="Voolstra C.R."/>
        </authorList>
    </citation>
    <scope>NUCLEOTIDE SEQUENCE [LARGE SCALE GENOMIC DNA]</scope>
    <source>
        <strain evidence="1 2">CCMP2467</strain>
    </source>
</reference>
<organism evidence="1 2">
    <name type="scientific">Symbiodinium microadriaticum</name>
    <name type="common">Dinoflagellate</name>
    <name type="synonym">Zooxanthella microadriatica</name>
    <dbReference type="NCBI Taxonomy" id="2951"/>
    <lineage>
        <taxon>Eukaryota</taxon>
        <taxon>Sar</taxon>
        <taxon>Alveolata</taxon>
        <taxon>Dinophyceae</taxon>
        <taxon>Suessiales</taxon>
        <taxon>Symbiodiniaceae</taxon>
        <taxon>Symbiodinium</taxon>
    </lineage>
</organism>
<gene>
    <name evidence="1" type="ORF">AK812_SmicGene46601</name>
</gene>
<dbReference type="EMBL" id="LSRX01004417">
    <property type="protein sequence ID" value="OLP73993.1"/>
    <property type="molecule type" value="Genomic_DNA"/>
</dbReference>
<dbReference type="Proteomes" id="UP000186817">
    <property type="component" value="Unassembled WGS sequence"/>
</dbReference>
<sequence length="310" mass="34732">MPIPLLPCRQITGKDKTVPDSLRKAWTQAVNSKSRSAKTVLFQKFLEAGGDWMNVQISRTRLDSEKGEKMMGWKTKQQLLAMYNNDAAIAESICAAKLAAGSVKPHPDLPDDESALLYYVLVDLKHTTTEEVRDKHKIEWTADVDGSTEAYSIAAGRELLNVDTFNHLGDVRLALPWRVPAAVTANGEPMPEDPIEALGWVLPELHKRISQASLLPVKLVGEYFDKLREKLLVHHEELKKSALDIQKLQKEERSLDVETRAAAHLRLAIQRMNMYSEDAKIASGAVQKPAKAKKSEACDVDWLWMLSILC</sequence>
<comment type="caution">
    <text evidence="1">The sequence shown here is derived from an EMBL/GenBank/DDBJ whole genome shotgun (WGS) entry which is preliminary data.</text>
</comment>
<protein>
    <submittedName>
        <fullName evidence="1">Uncharacterized protein</fullName>
    </submittedName>
</protein>
<evidence type="ECO:0000313" key="1">
    <source>
        <dbReference type="EMBL" id="OLP73993.1"/>
    </source>
</evidence>
<evidence type="ECO:0000313" key="2">
    <source>
        <dbReference type="Proteomes" id="UP000186817"/>
    </source>
</evidence>